<dbReference type="Proteomes" id="UP001610063">
    <property type="component" value="Unassembled WGS sequence"/>
</dbReference>
<evidence type="ECO:0000256" key="1">
    <source>
        <dbReference type="SAM" id="MobiDB-lite"/>
    </source>
</evidence>
<dbReference type="InterPro" id="IPR013830">
    <property type="entry name" value="SGNH_hydro"/>
</dbReference>
<dbReference type="InterPro" id="IPR036514">
    <property type="entry name" value="SGNH_hydro_sf"/>
</dbReference>
<evidence type="ECO:0000313" key="3">
    <source>
        <dbReference type="EMBL" id="MFH6982389.1"/>
    </source>
</evidence>
<dbReference type="Gene3D" id="3.40.50.1110">
    <property type="entry name" value="SGNH hydrolase"/>
    <property type="match status" value="1"/>
</dbReference>
<sequence>MKLIYLFCLIFPLSCMEADDNRPENEEKTKDETPANDDAEPEDEESSENEENNEDTTMTNGSISFLALGDSYTIGESVEIAERWPVQLVTELRERGVEMKDSEIIARTGWTTAELQDGIDHSEVKGPYDWVSLLIGVNNQYRGYSISIYRTEFEFLLKQAIAFAGGDKRRVIVVSIPDYGVTPFAANSDRAKIAREIDDYNNMARGFSEAYGVTFFNITPISREAATKPEYVAEDGLHPSGEMYAAWVQMILPHALEILDE</sequence>
<accession>A0ABW7N6P7</accession>
<dbReference type="SUPFAM" id="SSF52266">
    <property type="entry name" value="SGNH hydrolase"/>
    <property type="match status" value="1"/>
</dbReference>
<dbReference type="CDD" id="cd01832">
    <property type="entry name" value="SGNH_hydrolase_like_1"/>
    <property type="match status" value="1"/>
</dbReference>
<dbReference type="GO" id="GO:0016787">
    <property type="term" value="F:hydrolase activity"/>
    <property type="evidence" value="ECO:0007669"/>
    <property type="project" value="UniProtKB-KW"/>
</dbReference>
<comment type="caution">
    <text evidence="3">The sequence shown here is derived from an EMBL/GenBank/DDBJ whole genome shotgun (WGS) entry which is preliminary data.</text>
</comment>
<organism evidence="3 4">
    <name type="scientific">Marinoscillum luteum</name>
    <dbReference type="NCBI Taxonomy" id="861051"/>
    <lineage>
        <taxon>Bacteria</taxon>
        <taxon>Pseudomonadati</taxon>
        <taxon>Bacteroidota</taxon>
        <taxon>Cytophagia</taxon>
        <taxon>Cytophagales</taxon>
        <taxon>Reichenbachiellaceae</taxon>
        <taxon>Marinoscillum</taxon>
    </lineage>
</organism>
<protein>
    <submittedName>
        <fullName evidence="3">SGNH/GDSL hydrolase family protein</fullName>
        <ecNumber evidence="3">3.1.-.-</ecNumber>
    </submittedName>
</protein>
<feature type="compositionally biased region" description="Basic and acidic residues" evidence="1">
    <location>
        <begin position="19"/>
        <end position="33"/>
    </location>
</feature>
<name>A0ABW7N6P7_9BACT</name>
<evidence type="ECO:0000259" key="2">
    <source>
        <dbReference type="Pfam" id="PF13472"/>
    </source>
</evidence>
<gene>
    <name evidence="3" type="ORF">ACHKAR_03015</name>
</gene>
<feature type="domain" description="SGNH hydrolase-type esterase" evidence="2">
    <location>
        <begin position="67"/>
        <end position="246"/>
    </location>
</feature>
<feature type="compositionally biased region" description="Acidic residues" evidence="1">
    <location>
        <begin position="34"/>
        <end position="54"/>
    </location>
</feature>
<dbReference type="EC" id="3.1.-.-" evidence="3"/>
<dbReference type="RefSeq" id="WP_395416115.1">
    <property type="nucleotide sequence ID" value="NZ_JBIPKE010000011.1"/>
</dbReference>
<keyword evidence="3" id="KW-0378">Hydrolase</keyword>
<reference evidence="3 4" key="1">
    <citation type="journal article" date="2013" name="Int. J. Syst. Evol. Microbiol.">
        <title>Marinoscillum luteum sp. nov., isolated from marine sediment.</title>
        <authorList>
            <person name="Cha I.T."/>
            <person name="Park S.J."/>
            <person name="Kim S.J."/>
            <person name="Kim J.G."/>
            <person name="Jung M.Y."/>
            <person name="Shin K.S."/>
            <person name="Kwon K.K."/>
            <person name="Yang S.H."/>
            <person name="Seo Y.S."/>
            <person name="Rhee S.K."/>
        </authorList>
    </citation>
    <scope>NUCLEOTIDE SEQUENCE [LARGE SCALE GENOMIC DNA]</scope>
    <source>
        <strain evidence="3 4">KCTC 23939</strain>
    </source>
</reference>
<proteinExistence type="predicted"/>
<feature type="region of interest" description="Disordered" evidence="1">
    <location>
        <begin position="18"/>
        <end position="59"/>
    </location>
</feature>
<dbReference type="EMBL" id="JBIPKE010000011">
    <property type="protein sequence ID" value="MFH6982389.1"/>
    <property type="molecule type" value="Genomic_DNA"/>
</dbReference>
<dbReference type="Pfam" id="PF13472">
    <property type="entry name" value="Lipase_GDSL_2"/>
    <property type="match status" value="1"/>
</dbReference>
<keyword evidence="4" id="KW-1185">Reference proteome</keyword>
<evidence type="ECO:0000313" key="4">
    <source>
        <dbReference type="Proteomes" id="UP001610063"/>
    </source>
</evidence>